<dbReference type="PANTHER" id="PTHR45990">
    <property type="entry name" value="DNA REPAIR PROTEIN REV1"/>
    <property type="match status" value="1"/>
</dbReference>
<feature type="non-terminal residue" evidence="4">
    <location>
        <position position="555"/>
    </location>
</feature>
<evidence type="ECO:0000313" key="4">
    <source>
        <dbReference type="EMBL" id="EPS61676.1"/>
    </source>
</evidence>
<accession>S8CBC1</accession>
<dbReference type="Pfam" id="PF00817">
    <property type="entry name" value="IMS"/>
    <property type="match status" value="1"/>
</dbReference>
<dbReference type="OrthoDB" id="427711at2759"/>
<organism evidence="4 5">
    <name type="scientific">Genlisea aurea</name>
    <dbReference type="NCBI Taxonomy" id="192259"/>
    <lineage>
        <taxon>Eukaryota</taxon>
        <taxon>Viridiplantae</taxon>
        <taxon>Streptophyta</taxon>
        <taxon>Embryophyta</taxon>
        <taxon>Tracheophyta</taxon>
        <taxon>Spermatophyta</taxon>
        <taxon>Magnoliopsida</taxon>
        <taxon>eudicotyledons</taxon>
        <taxon>Gunneridae</taxon>
        <taxon>Pentapetalae</taxon>
        <taxon>asterids</taxon>
        <taxon>lamiids</taxon>
        <taxon>Lamiales</taxon>
        <taxon>Lentibulariaceae</taxon>
        <taxon>Genlisea</taxon>
    </lineage>
</organism>
<dbReference type="PROSITE" id="PS50173">
    <property type="entry name" value="UMUC"/>
    <property type="match status" value="1"/>
</dbReference>
<dbReference type="FunFam" id="3.40.1170.60:FF:000004">
    <property type="entry name" value="DNA repair protein REV1"/>
    <property type="match status" value="1"/>
</dbReference>
<dbReference type="SUPFAM" id="SSF52113">
    <property type="entry name" value="BRCT domain"/>
    <property type="match status" value="1"/>
</dbReference>
<evidence type="ECO:0000256" key="1">
    <source>
        <dbReference type="ARBA" id="ARBA00022634"/>
    </source>
</evidence>
<evidence type="ECO:0008006" key="6">
    <source>
        <dbReference type="Google" id="ProtNLM"/>
    </source>
</evidence>
<evidence type="ECO:0000259" key="3">
    <source>
        <dbReference type="PROSITE" id="PS50173"/>
    </source>
</evidence>
<feature type="domain" description="BRCT" evidence="2">
    <location>
        <begin position="28"/>
        <end position="119"/>
    </location>
</feature>
<dbReference type="GO" id="GO:0006281">
    <property type="term" value="P:DNA repair"/>
    <property type="evidence" value="ECO:0007669"/>
    <property type="project" value="InterPro"/>
</dbReference>
<dbReference type="GO" id="GO:0005634">
    <property type="term" value="C:nucleus"/>
    <property type="evidence" value="ECO:0007669"/>
    <property type="project" value="TreeGrafter"/>
</dbReference>
<reference evidence="4 5" key="1">
    <citation type="journal article" date="2013" name="BMC Genomics">
        <title>The miniature genome of a carnivorous plant Genlisea aurea contains a low number of genes and short non-coding sequences.</title>
        <authorList>
            <person name="Leushkin E.V."/>
            <person name="Sutormin R.A."/>
            <person name="Nabieva E.R."/>
            <person name="Penin A.A."/>
            <person name="Kondrashov A.S."/>
            <person name="Logacheva M.D."/>
        </authorList>
    </citation>
    <scope>NUCLEOTIDE SEQUENCE [LARGE SCALE GENOMIC DNA]</scope>
</reference>
<feature type="non-terminal residue" evidence="4">
    <location>
        <position position="1"/>
    </location>
</feature>
<proteinExistence type="predicted"/>
<protein>
    <recommendedName>
        <fullName evidence="6">DNA repair protein REV1</fullName>
    </recommendedName>
</protein>
<evidence type="ECO:0000313" key="5">
    <source>
        <dbReference type="Proteomes" id="UP000015453"/>
    </source>
</evidence>
<dbReference type="Gene3D" id="3.40.50.10190">
    <property type="entry name" value="BRCT domain"/>
    <property type="match status" value="1"/>
</dbReference>
<dbReference type="GO" id="GO:0042276">
    <property type="term" value="P:error-prone translesion synthesis"/>
    <property type="evidence" value="ECO:0007669"/>
    <property type="project" value="TreeGrafter"/>
</dbReference>
<evidence type="ECO:0000259" key="2">
    <source>
        <dbReference type="PROSITE" id="PS50172"/>
    </source>
</evidence>
<dbReference type="GO" id="GO:0017125">
    <property type="term" value="F:deoxycytidyl transferase activity"/>
    <property type="evidence" value="ECO:0007669"/>
    <property type="project" value="TreeGrafter"/>
</dbReference>
<dbReference type="FunFam" id="1.10.150.20:FF:000025">
    <property type="entry name" value="DNA repair protein REV1"/>
    <property type="match status" value="1"/>
</dbReference>
<dbReference type="Gene3D" id="3.40.1170.60">
    <property type="match status" value="1"/>
</dbReference>
<dbReference type="Gene3D" id="1.10.150.20">
    <property type="entry name" value="5' to 3' exonuclease, C-terminal subdomain"/>
    <property type="match status" value="1"/>
</dbReference>
<dbReference type="FunFam" id="3.30.70.270:FF:000019">
    <property type="entry name" value="DNA repair protein REV1"/>
    <property type="match status" value="1"/>
</dbReference>
<dbReference type="InterPro" id="IPR001126">
    <property type="entry name" value="UmuC"/>
</dbReference>
<dbReference type="AlphaFoldDB" id="S8CBC1"/>
<feature type="domain" description="UmuC" evidence="3">
    <location>
        <begin position="320"/>
        <end position="501"/>
    </location>
</feature>
<dbReference type="Gene3D" id="6.10.250.1490">
    <property type="match status" value="1"/>
</dbReference>
<dbReference type="SMART" id="SM00292">
    <property type="entry name" value="BRCT"/>
    <property type="match status" value="1"/>
</dbReference>
<dbReference type="SUPFAM" id="SSF56672">
    <property type="entry name" value="DNA/RNA polymerases"/>
    <property type="match status" value="1"/>
</dbReference>
<comment type="caution">
    <text evidence="4">The sequence shown here is derived from an EMBL/GenBank/DDBJ whole genome shotgun (WGS) entry which is preliminary data.</text>
</comment>
<dbReference type="Gene3D" id="3.30.70.270">
    <property type="match status" value="1"/>
</dbReference>
<dbReference type="InterPro" id="IPR001357">
    <property type="entry name" value="BRCT_dom"/>
</dbReference>
<dbReference type="GO" id="GO:0070987">
    <property type="term" value="P:error-free translesion synthesis"/>
    <property type="evidence" value="ECO:0007669"/>
    <property type="project" value="TreeGrafter"/>
</dbReference>
<dbReference type="EMBL" id="AUSU01006668">
    <property type="protein sequence ID" value="EPS61676.1"/>
    <property type="molecule type" value="Genomic_DNA"/>
</dbReference>
<gene>
    <name evidence="4" type="ORF">M569_13118</name>
</gene>
<dbReference type="PANTHER" id="PTHR45990:SF1">
    <property type="entry name" value="DNA REPAIR PROTEIN REV1"/>
    <property type="match status" value="1"/>
</dbReference>
<dbReference type="FunFam" id="3.40.50.10190:FF:000011">
    <property type="entry name" value="DNA repair protein REV1"/>
    <property type="match status" value="1"/>
</dbReference>
<dbReference type="InterPro" id="IPR043502">
    <property type="entry name" value="DNA/RNA_pol_sf"/>
</dbReference>
<dbReference type="CDD" id="cd17719">
    <property type="entry name" value="BRCT_Rev1"/>
    <property type="match status" value="1"/>
</dbReference>
<sequence>SYMAVKNQKLWEQFDAAASSSLCSDCSSLKPIFSGVSIFVDGYTVPSSQELRAYMLKYGGRFENYFSRHRVTHIICSNLPDSKIKNLRAFSGGLPVVKPDWLVESVAANKLLSWSPYQLDQIAPKSGNQPNLLAFFTREKDGASRTSNSLVDEKVVDAIDDQLVVEQISCTSEHTASLRQADMCSVRGDNNLMRVEINEMKAAESSCSAEGSCEPTGADPGEKSPLYGKNFDCKVPPHACGSSDAPGNSYFQEASSSKVVLPSLRSHSTLSDPNFVENYFKSSRLHFIGTWKNRYRKRFPGSSASTSSCLKMNSSKEKMVIHIDMDCFFVSVVTRNRPELLGKPVAVCHSDSPCSTAEISSANYPARNYGVKAGMFVKDAKMHCPDLIIVSYDFGAYEKVADQFYDILHKHCDKVQAVSCDEAFLDISDSEITDPLLVASSIRMEILETTGCTASAGIAGNMLMARLATTSAKPDGQCYIPLEKVDNYLCSLPVKALPGIGHVLESKLEKKQIRTCGQLRLITKDSLQKDFGIKTGEMLWNYSRGIDSRMVGLIK</sequence>
<keyword evidence="1" id="KW-0237">DNA synthesis</keyword>
<dbReference type="InterPro" id="IPR036420">
    <property type="entry name" value="BRCT_dom_sf"/>
</dbReference>
<dbReference type="Pfam" id="PF00533">
    <property type="entry name" value="BRCT"/>
    <property type="match status" value="1"/>
</dbReference>
<name>S8CBC1_9LAMI</name>
<dbReference type="InterPro" id="IPR043128">
    <property type="entry name" value="Rev_trsase/Diguanyl_cyclase"/>
</dbReference>
<dbReference type="PROSITE" id="PS50172">
    <property type="entry name" value="BRCT"/>
    <property type="match status" value="1"/>
</dbReference>
<dbReference type="InterPro" id="IPR053848">
    <property type="entry name" value="IMS_HHH_1"/>
</dbReference>
<dbReference type="GO" id="GO:0003887">
    <property type="term" value="F:DNA-directed DNA polymerase activity"/>
    <property type="evidence" value="ECO:0007669"/>
    <property type="project" value="InterPro"/>
</dbReference>
<dbReference type="Proteomes" id="UP000015453">
    <property type="component" value="Unassembled WGS sequence"/>
</dbReference>
<dbReference type="Pfam" id="PF21999">
    <property type="entry name" value="IMS_HHH_1"/>
    <property type="match status" value="1"/>
</dbReference>
<keyword evidence="5" id="KW-1185">Reference proteome</keyword>